<dbReference type="NCBIfam" id="NF011000">
    <property type="entry name" value="PRK14426.1"/>
    <property type="match status" value="1"/>
</dbReference>
<feature type="domain" description="Acylphosphatase-like" evidence="8">
    <location>
        <begin position="5"/>
        <end position="91"/>
    </location>
</feature>
<sequence length="91" mass="9730">MSEICVQGKVRGVVQGVGFRQATVREANRLGISGWVRNEDDGSVSVLLCGPEDALEAMTGWLRRGPRAAKVESVELAGCLWQDIAGFAQLG</sequence>
<comment type="similarity">
    <text evidence="1 7">Belongs to the acylphosphatase family.</text>
</comment>
<dbReference type="AlphaFoldDB" id="A0A1S8DEA3"/>
<dbReference type="PROSITE" id="PS51160">
    <property type="entry name" value="ACYLPHOSPHATASE_3"/>
    <property type="match status" value="1"/>
</dbReference>
<dbReference type="STRING" id="254161.SAMN05216256_101277"/>
<evidence type="ECO:0000256" key="1">
    <source>
        <dbReference type="ARBA" id="ARBA00005614"/>
    </source>
</evidence>
<reference evidence="9 10" key="1">
    <citation type="submission" date="2017-01" db="EMBL/GenBank/DDBJ databases">
        <title>Draft genome sequence of Pseudomonas pachastrellae type strain CCUG 46540T from a deep sea.</title>
        <authorList>
            <person name="Gomila M."/>
            <person name="Mulet M."/>
            <person name="Lalucat J."/>
            <person name="Garcia-Valdes E."/>
        </authorList>
    </citation>
    <scope>NUCLEOTIDE SEQUENCE [LARGE SCALE GENOMIC DNA]</scope>
    <source>
        <strain evidence="9 10">CCUG 46540</strain>
    </source>
</reference>
<comment type="catalytic activity">
    <reaction evidence="4 5 6">
        <text>an acyl phosphate + H2O = a carboxylate + phosphate + H(+)</text>
        <dbReference type="Rhea" id="RHEA:14965"/>
        <dbReference type="ChEBI" id="CHEBI:15377"/>
        <dbReference type="ChEBI" id="CHEBI:15378"/>
        <dbReference type="ChEBI" id="CHEBI:29067"/>
        <dbReference type="ChEBI" id="CHEBI:43474"/>
        <dbReference type="ChEBI" id="CHEBI:59918"/>
        <dbReference type="EC" id="3.6.1.7"/>
    </reaction>
</comment>
<dbReference type="Pfam" id="PF00708">
    <property type="entry name" value="Acylphosphatase"/>
    <property type="match status" value="1"/>
</dbReference>
<dbReference type="Gene3D" id="3.30.70.100">
    <property type="match status" value="1"/>
</dbReference>
<dbReference type="PANTHER" id="PTHR47268:SF4">
    <property type="entry name" value="ACYLPHOSPHATASE"/>
    <property type="match status" value="1"/>
</dbReference>
<dbReference type="InterPro" id="IPR001792">
    <property type="entry name" value="Acylphosphatase-like_dom"/>
</dbReference>
<feature type="active site" evidence="5">
    <location>
        <position position="38"/>
    </location>
</feature>
<dbReference type="InterPro" id="IPR036046">
    <property type="entry name" value="Acylphosphatase-like_dom_sf"/>
</dbReference>
<evidence type="ECO:0000256" key="6">
    <source>
        <dbReference type="RuleBase" id="RU000553"/>
    </source>
</evidence>
<evidence type="ECO:0000313" key="10">
    <source>
        <dbReference type="Proteomes" id="UP000242847"/>
    </source>
</evidence>
<evidence type="ECO:0000256" key="3">
    <source>
        <dbReference type="ARBA" id="ARBA00015991"/>
    </source>
</evidence>
<evidence type="ECO:0000259" key="8">
    <source>
        <dbReference type="PROSITE" id="PS51160"/>
    </source>
</evidence>
<dbReference type="PANTHER" id="PTHR47268">
    <property type="entry name" value="ACYLPHOSPHATASE"/>
    <property type="match status" value="1"/>
</dbReference>
<accession>A0A1S8DEA3</accession>
<dbReference type="PROSITE" id="PS00151">
    <property type="entry name" value="ACYLPHOSPHATASE_2"/>
    <property type="match status" value="1"/>
</dbReference>
<gene>
    <name evidence="9" type="ORF">BXT89_11275</name>
</gene>
<feature type="active site" evidence="5">
    <location>
        <position position="20"/>
    </location>
</feature>
<keyword evidence="10" id="KW-1185">Reference proteome</keyword>
<evidence type="ECO:0000256" key="4">
    <source>
        <dbReference type="ARBA" id="ARBA00047645"/>
    </source>
</evidence>
<dbReference type="OrthoDB" id="5295388at2"/>
<dbReference type="InterPro" id="IPR020456">
    <property type="entry name" value="Acylphosphatase"/>
</dbReference>
<dbReference type="PRINTS" id="PR00112">
    <property type="entry name" value="ACYLPHPHTASE"/>
</dbReference>
<organism evidence="9 10">
    <name type="scientific">Halopseudomonas pachastrellae</name>
    <dbReference type="NCBI Taxonomy" id="254161"/>
    <lineage>
        <taxon>Bacteria</taxon>
        <taxon>Pseudomonadati</taxon>
        <taxon>Pseudomonadota</taxon>
        <taxon>Gammaproteobacteria</taxon>
        <taxon>Pseudomonadales</taxon>
        <taxon>Pseudomonadaceae</taxon>
        <taxon>Halopseudomonas</taxon>
    </lineage>
</organism>
<evidence type="ECO:0000256" key="7">
    <source>
        <dbReference type="RuleBase" id="RU004168"/>
    </source>
</evidence>
<protein>
    <recommendedName>
        <fullName evidence="3 5">Acylphosphatase</fullName>
        <ecNumber evidence="2 5">3.6.1.7</ecNumber>
    </recommendedName>
</protein>
<name>A0A1S8DEA3_9GAMM</name>
<evidence type="ECO:0000256" key="5">
    <source>
        <dbReference type="PROSITE-ProRule" id="PRU00520"/>
    </source>
</evidence>
<keyword evidence="5 6" id="KW-0378">Hydrolase</keyword>
<dbReference type="Proteomes" id="UP000242847">
    <property type="component" value="Unassembled WGS sequence"/>
</dbReference>
<comment type="caution">
    <text evidence="9">The sequence shown here is derived from an EMBL/GenBank/DDBJ whole genome shotgun (WGS) entry which is preliminary data.</text>
</comment>
<dbReference type="GO" id="GO:0003998">
    <property type="term" value="F:acylphosphatase activity"/>
    <property type="evidence" value="ECO:0007669"/>
    <property type="project" value="UniProtKB-EC"/>
</dbReference>
<dbReference type="RefSeq" id="WP_083727720.1">
    <property type="nucleotide sequence ID" value="NZ_FOUD01000001.1"/>
</dbReference>
<dbReference type="SUPFAM" id="SSF54975">
    <property type="entry name" value="Acylphosphatase/BLUF domain-like"/>
    <property type="match status" value="1"/>
</dbReference>
<dbReference type="InterPro" id="IPR017968">
    <property type="entry name" value="Acylphosphatase_CS"/>
</dbReference>
<proteinExistence type="inferred from homology"/>
<dbReference type="PROSITE" id="PS00150">
    <property type="entry name" value="ACYLPHOSPHATASE_1"/>
    <property type="match status" value="1"/>
</dbReference>
<evidence type="ECO:0000313" key="9">
    <source>
        <dbReference type="EMBL" id="ONM43775.1"/>
    </source>
</evidence>
<dbReference type="EMBL" id="MUBC01000022">
    <property type="protein sequence ID" value="ONM43775.1"/>
    <property type="molecule type" value="Genomic_DNA"/>
</dbReference>
<evidence type="ECO:0000256" key="2">
    <source>
        <dbReference type="ARBA" id="ARBA00012150"/>
    </source>
</evidence>
<dbReference type="EC" id="3.6.1.7" evidence="2 5"/>